<protein>
    <recommendedName>
        <fullName evidence="1">DUF397 domain-containing protein</fullName>
    </recommendedName>
</protein>
<dbReference type="AlphaFoldDB" id="A0A919AGJ1"/>
<dbReference type="Pfam" id="PF04149">
    <property type="entry name" value="DUF397"/>
    <property type="match status" value="1"/>
</dbReference>
<evidence type="ECO:0000259" key="1">
    <source>
        <dbReference type="Pfam" id="PF04149"/>
    </source>
</evidence>
<comment type="caution">
    <text evidence="2">The sequence shown here is derived from an EMBL/GenBank/DDBJ whole genome shotgun (WGS) entry which is preliminary data.</text>
</comment>
<reference evidence="2" key="1">
    <citation type="journal article" date="2014" name="Int. J. Syst. Evol. Microbiol.">
        <title>Complete genome sequence of Corynebacterium casei LMG S-19264T (=DSM 44701T), isolated from a smear-ripened cheese.</title>
        <authorList>
            <consortium name="US DOE Joint Genome Institute (JGI-PGF)"/>
            <person name="Walter F."/>
            <person name="Albersmeier A."/>
            <person name="Kalinowski J."/>
            <person name="Ruckert C."/>
        </authorList>
    </citation>
    <scope>NUCLEOTIDE SEQUENCE</scope>
    <source>
        <strain evidence="2">JCM 4477</strain>
    </source>
</reference>
<dbReference type="EMBL" id="BNBI01000006">
    <property type="protein sequence ID" value="GHF03616.1"/>
    <property type="molecule type" value="Genomic_DNA"/>
</dbReference>
<proteinExistence type="predicted"/>
<reference evidence="2" key="2">
    <citation type="submission" date="2020-09" db="EMBL/GenBank/DDBJ databases">
        <authorList>
            <person name="Sun Q."/>
            <person name="Ohkuma M."/>
        </authorList>
    </citation>
    <scope>NUCLEOTIDE SEQUENCE</scope>
    <source>
        <strain evidence="2">JCM 4477</strain>
    </source>
</reference>
<dbReference type="RefSeq" id="WP_190204820.1">
    <property type="nucleotide sequence ID" value="NZ_BNBI01000006.1"/>
</dbReference>
<feature type="domain" description="DUF397" evidence="1">
    <location>
        <begin position="8"/>
        <end position="57"/>
    </location>
</feature>
<keyword evidence="3" id="KW-1185">Reference proteome</keyword>
<accession>A0A919AGJ1</accession>
<name>A0A919AGJ1_9ACTN</name>
<evidence type="ECO:0000313" key="2">
    <source>
        <dbReference type="EMBL" id="GHF03616.1"/>
    </source>
</evidence>
<dbReference type="Proteomes" id="UP000630718">
    <property type="component" value="Unassembled WGS sequence"/>
</dbReference>
<sequence length="60" mass="6468">MPEITGPFRKSSYSTQEGECVEVAATTDHGRAVRDSKAPGDGPLLTVSRESWAAFLRMLG</sequence>
<dbReference type="InterPro" id="IPR007278">
    <property type="entry name" value="DUF397"/>
</dbReference>
<evidence type="ECO:0000313" key="3">
    <source>
        <dbReference type="Proteomes" id="UP000630718"/>
    </source>
</evidence>
<gene>
    <name evidence="2" type="ORF">GCM10018772_30820</name>
</gene>
<organism evidence="2 3">
    <name type="scientific">Streptomyces fumanus</name>
    <dbReference type="NCBI Taxonomy" id="67302"/>
    <lineage>
        <taxon>Bacteria</taxon>
        <taxon>Bacillati</taxon>
        <taxon>Actinomycetota</taxon>
        <taxon>Actinomycetes</taxon>
        <taxon>Kitasatosporales</taxon>
        <taxon>Streptomycetaceae</taxon>
        <taxon>Streptomyces</taxon>
    </lineage>
</organism>